<keyword evidence="3" id="KW-0779">Telomere</keyword>
<keyword evidence="2" id="KW-0158">Chromosome</keyword>
<dbReference type="GO" id="GO:0098505">
    <property type="term" value="F:G-rich strand telomeric DNA binding"/>
    <property type="evidence" value="ECO:0007669"/>
    <property type="project" value="TreeGrafter"/>
</dbReference>
<feature type="region of interest" description="Disordered" evidence="5">
    <location>
        <begin position="1"/>
        <end position="21"/>
    </location>
</feature>
<dbReference type="InterPro" id="IPR011564">
    <property type="entry name" value="Telomer_end-bd_POT1/Cdc13"/>
</dbReference>
<dbReference type="InterPro" id="IPR057620">
    <property type="entry name" value="POT1A/B-like_OB"/>
</dbReference>
<dbReference type="PANTHER" id="PTHR14513:SF0">
    <property type="entry name" value="PROTECTION OF TELOMERES PROTEIN 1"/>
    <property type="match status" value="1"/>
</dbReference>
<dbReference type="EMBL" id="CP031047">
    <property type="protein sequence ID" value="QDZ24712.1"/>
    <property type="molecule type" value="Genomic_DNA"/>
</dbReference>
<dbReference type="InterPro" id="IPR028389">
    <property type="entry name" value="POT1"/>
</dbReference>
<dbReference type="PANTHER" id="PTHR14513">
    <property type="entry name" value="PROTECTION OF TELOMERES 1"/>
    <property type="match status" value="1"/>
</dbReference>
<evidence type="ECO:0000256" key="2">
    <source>
        <dbReference type="ARBA" id="ARBA00022454"/>
    </source>
</evidence>
<dbReference type="STRING" id="1764295.A0A5B8MYL5"/>
<dbReference type="InterPro" id="IPR012340">
    <property type="entry name" value="NA-bd_OB-fold"/>
</dbReference>
<accession>A0A5B8MYL5</accession>
<gene>
    <name evidence="8" type="ORF">A3770_14p72300</name>
</gene>
<dbReference type="Gene3D" id="2.40.50.140">
    <property type="entry name" value="Nucleic acid-binding proteins"/>
    <property type="match status" value="1"/>
</dbReference>
<dbReference type="Proteomes" id="UP000316726">
    <property type="component" value="Chromosome 14"/>
</dbReference>
<sequence>MMGKAAATTTTGPKETRSGGSYEYTTIRNAYDAIVHGHKNTVTANLYCTILECSNVRSTKGTDQVVNLKVADATTSEMDYHEGVELLCFSKDESRMPLPESKGDIIRMHRVTVQEWNGKPQLVGRMSQSNGKAIPFSFLLFRGNRGSSQLQFTEEEDFKPYKISSVKTYSKVVEVDKERIRELRGQGAQLGGTAVAAAGPKSEDYSRTLEGLHEVNASHKVDILCKVVFLRDEGAFGVITFGVWDGTDVKPVLARDETRDEDKGALIDAHPEVLDLVGGRILAQDHPAVVAKLAERVRQGDELKYGSIVLVRVPETLRDAVKYINPDLKHKGSWVQFRQLRTYRVDGQVQALYTRESSWTPEDEDGDLVRSAREKAERNLVSTWIPGLVNDDHVHVRERGVSVHDSLTRTRHAGQRYSTIREIVCSEGLRTPSKYHVLARIIGYGPKELEDFCRPKRKKDGTEAFAYSVVVRIEDSTGVLDAQLVDPVASDLFGVTPRDLRRDKEAKDKVASRRDELLGYYDDYEEGKDKDKAQWLELCVFSFFPNEGGGSWANYRLFDTTWKKEEEEEEGVRAD</sequence>
<evidence type="ECO:0000313" key="8">
    <source>
        <dbReference type="EMBL" id="QDZ24712.1"/>
    </source>
</evidence>
<dbReference type="GO" id="GO:0032210">
    <property type="term" value="P:regulation of telomere maintenance via telomerase"/>
    <property type="evidence" value="ECO:0007669"/>
    <property type="project" value="TreeGrafter"/>
</dbReference>
<dbReference type="SUPFAM" id="SSF50249">
    <property type="entry name" value="Nucleic acid-binding proteins"/>
    <property type="match status" value="1"/>
</dbReference>
<reference evidence="8 9" key="1">
    <citation type="submission" date="2018-07" db="EMBL/GenBank/DDBJ databases">
        <title>The complete nuclear genome of the prasinophyte Chloropicon primus (CCMP1205).</title>
        <authorList>
            <person name="Pombert J.-F."/>
            <person name="Otis C."/>
            <person name="Turmel M."/>
            <person name="Lemieux C."/>
        </authorList>
    </citation>
    <scope>NUCLEOTIDE SEQUENCE [LARGE SCALE GENOMIC DNA]</scope>
    <source>
        <strain evidence="8 9">CCMP1205</strain>
    </source>
</reference>
<comment type="subcellular location">
    <subcellularLocation>
        <location evidence="1">Chromosome</location>
        <location evidence="1">Telomere</location>
    </subcellularLocation>
</comment>
<keyword evidence="9" id="KW-1185">Reference proteome</keyword>
<dbReference type="Pfam" id="PF02765">
    <property type="entry name" value="POT1"/>
    <property type="match status" value="1"/>
</dbReference>
<evidence type="ECO:0000259" key="6">
    <source>
        <dbReference type="Pfam" id="PF02765"/>
    </source>
</evidence>
<dbReference type="GO" id="GO:0016233">
    <property type="term" value="P:telomere capping"/>
    <property type="evidence" value="ECO:0007669"/>
    <property type="project" value="TreeGrafter"/>
</dbReference>
<dbReference type="GO" id="GO:0010521">
    <property type="term" value="F:telomerase inhibitor activity"/>
    <property type="evidence" value="ECO:0007669"/>
    <property type="project" value="TreeGrafter"/>
</dbReference>
<evidence type="ECO:0000256" key="3">
    <source>
        <dbReference type="ARBA" id="ARBA00022895"/>
    </source>
</evidence>
<protein>
    <submittedName>
        <fullName evidence="8">Uncharacterized protein</fullName>
    </submittedName>
</protein>
<evidence type="ECO:0000256" key="4">
    <source>
        <dbReference type="ARBA" id="ARBA00023125"/>
    </source>
</evidence>
<feature type="domain" description="Telomeric single stranded DNA binding POT1/Cdc13" evidence="6">
    <location>
        <begin position="44"/>
        <end position="153"/>
    </location>
</feature>
<dbReference type="GO" id="GO:0000783">
    <property type="term" value="C:nuclear telomere cap complex"/>
    <property type="evidence" value="ECO:0007669"/>
    <property type="project" value="TreeGrafter"/>
</dbReference>
<evidence type="ECO:0000313" key="9">
    <source>
        <dbReference type="Proteomes" id="UP000316726"/>
    </source>
</evidence>
<name>A0A5B8MYL5_9CHLO</name>
<evidence type="ECO:0000256" key="5">
    <source>
        <dbReference type="SAM" id="MobiDB-lite"/>
    </source>
</evidence>
<dbReference type="AlphaFoldDB" id="A0A5B8MYL5"/>
<organism evidence="8 9">
    <name type="scientific">Chloropicon primus</name>
    <dbReference type="NCBI Taxonomy" id="1764295"/>
    <lineage>
        <taxon>Eukaryota</taxon>
        <taxon>Viridiplantae</taxon>
        <taxon>Chlorophyta</taxon>
        <taxon>Chloropicophyceae</taxon>
        <taxon>Chloropicales</taxon>
        <taxon>Chloropicaceae</taxon>
        <taxon>Chloropicon</taxon>
    </lineage>
</organism>
<dbReference type="Pfam" id="PF25507">
    <property type="entry name" value="OB_POT1A"/>
    <property type="match status" value="1"/>
</dbReference>
<feature type="compositionally biased region" description="Low complexity" evidence="5">
    <location>
        <begin position="1"/>
        <end position="11"/>
    </location>
</feature>
<proteinExistence type="predicted"/>
<feature type="domain" description="POT1A/B-like OB fold" evidence="7">
    <location>
        <begin position="406"/>
        <end position="545"/>
    </location>
</feature>
<evidence type="ECO:0000256" key="1">
    <source>
        <dbReference type="ARBA" id="ARBA00004574"/>
    </source>
</evidence>
<keyword evidence="4" id="KW-0238">DNA-binding</keyword>
<evidence type="ECO:0000259" key="7">
    <source>
        <dbReference type="Pfam" id="PF25507"/>
    </source>
</evidence>
<dbReference type="OrthoDB" id="2186770at2759"/>